<evidence type="ECO:0008006" key="4">
    <source>
        <dbReference type="Google" id="ProtNLM"/>
    </source>
</evidence>
<dbReference type="InterPro" id="IPR029044">
    <property type="entry name" value="Nucleotide-diphossugar_trans"/>
</dbReference>
<name>X1SR79_9ZZZZ</name>
<dbReference type="AlphaFoldDB" id="X1SR79"/>
<evidence type="ECO:0000259" key="1">
    <source>
        <dbReference type="Pfam" id="PF00535"/>
    </source>
</evidence>
<reference evidence="3" key="1">
    <citation type="journal article" date="2014" name="Front. Microbiol.">
        <title>High frequency of phylogenetically diverse reductive dehalogenase-homologous genes in deep subseafloor sedimentary metagenomes.</title>
        <authorList>
            <person name="Kawai M."/>
            <person name="Futagami T."/>
            <person name="Toyoda A."/>
            <person name="Takaki Y."/>
            <person name="Nishi S."/>
            <person name="Hori S."/>
            <person name="Arai W."/>
            <person name="Tsubouchi T."/>
            <person name="Morono Y."/>
            <person name="Uchiyama I."/>
            <person name="Ito T."/>
            <person name="Fujiyama A."/>
            <person name="Inagaki F."/>
            <person name="Takami H."/>
        </authorList>
    </citation>
    <scope>NUCLEOTIDE SEQUENCE</scope>
    <source>
        <strain evidence="3">Expedition CK06-06</strain>
    </source>
</reference>
<dbReference type="Pfam" id="PF08241">
    <property type="entry name" value="Methyltransf_11"/>
    <property type="match status" value="1"/>
</dbReference>
<proteinExistence type="predicted"/>
<dbReference type="PANTHER" id="PTHR43179">
    <property type="entry name" value="RHAMNOSYLTRANSFERASE WBBL"/>
    <property type="match status" value="1"/>
</dbReference>
<dbReference type="Gene3D" id="3.90.550.10">
    <property type="entry name" value="Spore Coat Polysaccharide Biosynthesis Protein SpsA, Chain A"/>
    <property type="match status" value="1"/>
</dbReference>
<organism evidence="3">
    <name type="scientific">marine sediment metagenome</name>
    <dbReference type="NCBI Taxonomy" id="412755"/>
    <lineage>
        <taxon>unclassified sequences</taxon>
        <taxon>metagenomes</taxon>
        <taxon>ecological metagenomes</taxon>
    </lineage>
</organism>
<evidence type="ECO:0000259" key="2">
    <source>
        <dbReference type="Pfam" id="PF08241"/>
    </source>
</evidence>
<evidence type="ECO:0000313" key="3">
    <source>
        <dbReference type="EMBL" id="GAI81641.1"/>
    </source>
</evidence>
<sequence length="247" mass="28087">MLSIIIVNYNAKKLLQQCLSSVYAETKQIPFDVWVVDNNSDDGSVAMVEKNFPEVKLIKNNENCGFAKANNMAILRIKSDYVLLLNPDTVICDNAIEKVGIDPLIENYKKLGILEDGDVKHLTGVGEELDFSDEAFDMIICFDVLDHSKEPSKVCREMYRVLKKNGSIVFHSPCVISPIKPIRILLKYVDKPHPWHFTSGELNDMFANASFKQSFVGITDFHWKARCLVRHVAAKAIIRNYFAIFQK</sequence>
<dbReference type="InterPro" id="IPR001173">
    <property type="entry name" value="Glyco_trans_2-like"/>
</dbReference>
<feature type="domain" description="Glycosyltransferase 2-like" evidence="1">
    <location>
        <begin position="3"/>
        <end position="99"/>
    </location>
</feature>
<dbReference type="GO" id="GO:0008757">
    <property type="term" value="F:S-adenosylmethionine-dependent methyltransferase activity"/>
    <property type="evidence" value="ECO:0007669"/>
    <property type="project" value="InterPro"/>
</dbReference>
<comment type="caution">
    <text evidence="3">The sequence shown here is derived from an EMBL/GenBank/DDBJ whole genome shotgun (WGS) entry which is preliminary data.</text>
</comment>
<dbReference type="SUPFAM" id="SSF53448">
    <property type="entry name" value="Nucleotide-diphospho-sugar transferases"/>
    <property type="match status" value="1"/>
</dbReference>
<dbReference type="EMBL" id="BARW01008199">
    <property type="protein sequence ID" value="GAI81641.1"/>
    <property type="molecule type" value="Genomic_DNA"/>
</dbReference>
<feature type="domain" description="Methyltransferase type 11" evidence="2">
    <location>
        <begin position="117"/>
        <end position="170"/>
    </location>
</feature>
<dbReference type="InterPro" id="IPR013216">
    <property type="entry name" value="Methyltransf_11"/>
</dbReference>
<gene>
    <name evidence="3" type="ORF">S12H4_16884</name>
</gene>
<dbReference type="InterPro" id="IPR029063">
    <property type="entry name" value="SAM-dependent_MTases_sf"/>
</dbReference>
<dbReference type="CDD" id="cd02440">
    <property type="entry name" value="AdoMet_MTases"/>
    <property type="match status" value="1"/>
</dbReference>
<dbReference type="SUPFAM" id="SSF53335">
    <property type="entry name" value="S-adenosyl-L-methionine-dependent methyltransferases"/>
    <property type="match status" value="1"/>
</dbReference>
<dbReference type="Gene3D" id="3.40.50.150">
    <property type="entry name" value="Vaccinia Virus protein VP39"/>
    <property type="match status" value="1"/>
</dbReference>
<dbReference type="Pfam" id="PF00535">
    <property type="entry name" value="Glycos_transf_2"/>
    <property type="match status" value="1"/>
</dbReference>
<protein>
    <recommendedName>
        <fullName evidence="4">Glycosyltransferase 2-like domain-containing protein</fullName>
    </recommendedName>
</protein>
<accession>X1SR79</accession>
<dbReference type="PANTHER" id="PTHR43179:SF7">
    <property type="entry name" value="RHAMNOSYLTRANSFERASE WBBL"/>
    <property type="match status" value="1"/>
</dbReference>